<name>A0A2W1LWB0_9BACL</name>
<evidence type="ECO:0000313" key="3">
    <source>
        <dbReference type="Proteomes" id="UP000249522"/>
    </source>
</evidence>
<protein>
    <submittedName>
        <fullName evidence="2">Uncharacterized protein</fullName>
    </submittedName>
</protein>
<dbReference type="Proteomes" id="UP000249522">
    <property type="component" value="Unassembled WGS sequence"/>
</dbReference>
<evidence type="ECO:0000313" key="2">
    <source>
        <dbReference type="EMBL" id="PZD95767.1"/>
    </source>
</evidence>
<dbReference type="EMBL" id="QKRB01000043">
    <property type="protein sequence ID" value="PZD95767.1"/>
    <property type="molecule type" value="Genomic_DNA"/>
</dbReference>
<dbReference type="AlphaFoldDB" id="A0A2W1LWB0"/>
<keyword evidence="1" id="KW-1133">Transmembrane helix</keyword>
<comment type="caution">
    <text evidence="2">The sequence shown here is derived from an EMBL/GenBank/DDBJ whole genome shotgun (WGS) entry which is preliminary data.</text>
</comment>
<keyword evidence="1" id="KW-0812">Transmembrane</keyword>
<sequence length="72" mass="7902">MSGSIMAIFAWLLFVAVVNGPYWGSTSRWNLWLSVLLSGAAALICYLMTAHHGMTSPAVWIMRMLSPLMPSS</sequence>
<evidence type="ECO:0000256" key="1">
    <source>
        <dbReference type="SAM" id="Phobius"/>
    </source>
</evidence>
<accession>A0A2W1LWB0</accession>
<keyword evidence="3" id="KW-1185">Reference proteome</keyword>
<reference evidence="2 3" key="1">
    <citation type="submission" date="2018-06" db="EMBL/GenBank/DDBJ databases">
        <title>Paenibacillus imtechensis sp. nov.</title>
        <authorList>
            <person name="Pinnaka A.K."/>
            <person name="Singh H."/>
            <person name="Kaur M."/>
        </authorList>
    </citation>
    <scope>NUCLEOTIDE SEQUENCE [LARGE SCALE GENOMIC DNA]</scope>
    <source>
        <strain evidence="2 3">SMB1</strain>
    </source>
</reference>
<dbReference type="RefSeq" id="WP_111146513.1">
    <property type="nucleotide sequence ID" value="NZ_QKRB01000043.1"/>
</dbReference>
<keyword evidence="1" id="KW-0472">Membrane</keyword>
<gene>
    <name evidence="2" type="ORF">DNH61_09930</name>
</gene>
<proteinExistence type="predicted"/>
<organism evidence="2 3">
    <name type="scientific">Paenibacillus sambharensis</name>
    <dbReference type="NCBI Taxonomy" id="1803190"/>
    <lineage>
        <taxon>Bacteria</taxon>
        <taxon>Bacillati</taxon>
        <taxon>Bacillota</taxon>
        <taxon>Bacilli</taxon>
        <taxon>Bacillales</taxon>
        <taxon>Paenibacillaceae</taxon>
        <taxon>Paenibacillus</taxon>
    </lineage>
</organism>
<feature type="transmembrane region" description="Helical" evidence="1">
    <location>
        <begin position="29"/>
        <end position="48"/>
    </location>
</feature>